<protein>
    <submittedName>
        <fullName evidence="1">Uncharacterized protein</fullName>
    </submittedName>
</protein>
<keyword evidence="2" id="KW-1185">Reference proteome</keyword>
<evidence type="ECO:0000313" key="2">
    <source>
        <dbReference type="Proteomes" id="UP000315471"/>
    </source>
</evidence>
<name>A0A5C6DSC4_9BACT</name>
<dbReference type="EMBL" id="SJPY01000006">
    <property type="protein sequence ID" value="TWU39155.1"/>
    <property type="molecule type" value="Genomic_DNA"/>
</dbReference>
<reference evidence="1 2" key="1">
    <citation type="submission" date="2019-02" db="EMBL/GenBank/DDBJ databases">
        <title>Deep-cultivation of Planctomycetes and their phenomic and genomic characterization uncovers novel biology.</title>
        <authorList>
            <person name="Wiegand S."/>
            <person name="Jogler M."/>
            <person name="Boedeker C."/>
            <person name="Pinto D."/>
            <person name="Vollmers J."/>
            <person name="Rivas-Marin E."/>
            <person name="Kohn T."/>
            <person name="Peeters S.H."/>
            <person name="Heuer A."/>
            <person name="Rast P."/>
            <person name="Oberbeckmann S."/>
            <person name="Bunk B."/>
            <person name="Jeske O."/>
            <person name="Meyerdierks A."/>
            <person name="Storesund J.E."/>
            <person name="Kallscheuer N."/>
            <person name="Luecker S."/>
            <person name="Lage O.M."/>
            <person name="Pohl T."/>
            <person name="Merkel B.J."/>
            <person name="Hornburger P."/>
            <person name="Mueller R.-W."/>
            <person name="Bruemmer F."/>
            <person name="Labrenz M."/>
            <person name="Spormann A.M."/>
            <person name="Op Den Camp H."/>
            <person name="Overmann J."/>
            <person name="Amann R."/>
            <person name="Jetten M.S.M."/>
            <person name="Mascher T."/>
            <person name="Medema M.H."/>
            <person name="Devos D.P."/>
            <person name="Kaster A.-K."/>
            <person name="Ovreas L."/>
            <person name="Rohde M."/>
            <person name="Galperin M.Y."/>
            <person name="Jogler C."/>
        </authorList>
    </citation>
    <scope>NUCLEOTIDE SEQUENCE [LARGE SCALE GENOMIC DNA]</scope>
    <source>
        <strain evidence="1 2">Q31b</strain>
    </source>
</reference>
<organism evidence="1 2">
    <name type="scientific">Novipirellula aureliae</name>
    <dbReference type="NCBI Taxonomy" id="2527966"/>
    <lineage>
        <taxon>Bacteria</taxon>
        <taxon>Pseudomonadati</taxon>
        <taxon>Planctomycetota</taxon>
        <taxon>Planctomycetia</taxon>
        <taxon>Pirellulales</taxon>
        <taxon>Pirellulaceae</taxon>
        <taxon>Novipirellula</taxon>
    </lineage>
</organism>
<evidence type="ECO:0000313" key="1">
    <source>
        <dbReference type="EMBL" id="TWU39155.1"/>
    </source>
</evidence>
<dbReference type="Proteomes" id="UP000315471">
    <property type="component" value="Unassembled WGS sequence"/>
</dbReference>
<accession>A0A5C6DSC4</accession>
<proteinExistence type="predicted"/>
<dbReference type="RefSeq" id="WP_146601399.1">
    <property type="nucleotide sequence ID" value="NZ_SJPY01000006.1"/>
</dbReference>
<gene>
    <name evidence="1" type="ORF">Q31b_42400</name>
</gene>
<dbReference type="OrthoDB" id="300990at2"/>
<comment type="caution">
    <text evidence="1">The sequence shown here is derived from an EMBL/GenBank/DDBJ whole genome shotgun (WGS) entry which is preliminary data.</text>
</comment>
<sequence length="131" mass="14610">MHRYPGETTRMKSAEVDALMRLHGWSFDDACQLVALHPHHYAAGETPLQWLPTPTDIERSTLQMQAGEINCGRNSQKPWETLDNGLTDEDNFATAGKLPDDVCQSPSWLCLDGTCLGTDNDFILVEDCEDS</sequence>
<dbReference type="AlphaFoldDB" id="A0A5C6DSC4"/>